<gene>
    <name evidence="2" type="ORF">OFUS_LOCUS26396</name>
</gene>
<dbReference type="EMBL" id="CAIIXF020000058">
    <property type="protein sequence ID" value="CAH1802749.1"/>
    <property type="molecule type" value="Genomic_DNA"/>
</dbReference>
<comment type="caution">
    <text evidence="2">The sequence shown here is derived from an EMBL/GenBank/DDBJ whole genome shotgun (WGS) entry which is preliminary data.</text>
</comment>
<accession>A0A8S4QD43</accession>
<dbReference type="AlphaFoldDB" id="A0A8S4QD43"/>
<feature type="compositionally biased region" description="Basic and acidic residues" evidence="1">
    <location>
        <begin position="8"/>
        <end position="21"/>
    </location>
</feature>
<proteinExistence type="predicted"/>
<evidence type="ECO:0000256" key="1">
    <source>
        <dbReference type="SAM" id="MobiDB-lite"/>
    </source>
</evidence>
<evidence type="ECO:0000313" key="2">
    <source>
        <dbReference type="EMBL" id="CAH1802749.1"/>
    </source>
</evidence>
<keyword evidence="3" id="KW-1185">Reference proteome</keyword>
<feature type="non-terminal residue" evidence="2">
    <location>
        <position position="146"/>
    </location>
</feature>
<organism evidence="2 3">
    <name type="scientific">Owenia fusiformis</name>
    <name type="common">Polychaete worm</name>
    <dbReference type="NCBI Taxonomy" id="6347"/>
    <lineage>
        <taxon>Eukaryota</taxon>
        <taxon>Metazoa</taxon>
        <taxon>Spiralia</taxon>
        <taxon>Lophotrochozoa</taxon>
        <taxon>Annelida</taxon>
        <taxon>Polychaeta</taxon>
        <taxon>Sedentaria</taxon>
        <taxon>Canalipalpata</taxon>
        <taxon>Sabellida</taxon>
        <taxon>Oweniida</taxon>
        <taxon>Oweniidae</taxon>
        <taxon>Owenia</taxon>
    </lineage>
</organism>
<sequence length="146" mass="15831">VTITKAGVTKEDSTPEREKSPKHSVITELSFGPTQSHITEEVESAMSQYTQAVNYAADKGPIEDTNLEITVLGHDLEPGSVCDTIDVTPLSVDVLCPNELTVTPDSDDSTGPVVIKIPQTAKLVGLPRIEVEIYLSADYLTRVNRH</sequence>
<evidence type="ECO:0000313" key="3">
    <source>
        <dbReference type="Proteomes" id="UP000749559"/>
    </source>
</evidence>
<dbReference type="Proteomes" id="UP000749559">
    <property type="component" value="Unassembled WGS sequence"/>
</dbReference>
<reference evidence="2" key="1">
    <citation type="submission" date="2022-03" db="EMBL/GenBank/DDBJ databases">
        <authorList>
            <person name="Martin C."/>
        </authorList>
    </citation>
    <scope>NUCLEOTIDE SEQUENCE</scope>
</reference>
<feature type="region of interest" description="Disordered" evidence="1">
    <location>
        <begin position="1"/>
        <end position="25"/>
    </location>
</feature>
<protein>
    <submittedName>
        <fullName evidence="2">Uncharacterized protein</fullName>
    </submittedName>
</protein>
<name>A0A8S4QD43_OWEFU</name>